<dbReference type="AlphaFoldDB" id="A0A368UEE0"/>
<dbReference type="Proteomes" id="UP000253215">
    <property type="component" value="Unassembled WGS sequence"/>
</dbReference>
<organism evidence="1 2">
    <name type="scientific">Streptococcus gallolyticus</name>
    <dbReference type="NCBI Taxonomy" id="315405"/>
    <lineage>
        <taxon>Bacteria</taxon>
        <taxon>Bacillati</taxon>
        <taxon>Bacillota</taxon>
        <taxon>Bacilli</taxon>
        <taxon>Lactobacillales</taxon>
        <taxon>Streptococcaceae</taxon>
        <taxon>Streptococcus</taxon>
    </lineage>
</organism>
<evidence type="ECO:0000313" key="1">
    <source>
        <dbReference type="EMBL" id="RCW17290.1"/>
    </source>
</evidence>
<protein>
    <submittedName>
        <fullName evidence="1">Uncharacterized protein</fullName>
    </submittedName>
</protein>
<proteinExistence type="predicted"/>
<comment type="caution">
    <text evidence="1">The sequence shown here is derived from an EMBL/GenBank/DDBJ whole genome shotgun (WGS) entry which is preliminary data.</text>
</comment>
<dbReference type="EMBL" id="NETH01000013">
    <property type="protein sequence ID" value="RCW17290.1"/>
    <property type="molecule type" value="Genomic_DNA"/>
</dbReference>
<sequence>MDKRKVKSIGLILLFVLSVFFIFTDKSVKADEVPVLPASEVIAKNLPDAIVSETDIPEFDFNSFMISDRSWVANTYGNGGKWIYKYTIDPYSYYQHSGTGQWRMLQTRSTVNHTANTIVNGVVTHSSSWPVPYYNPPFAHLLGG</sequence>
<accession>A0A368UEE0</accession>
<reference evidence="1 2" key="1">
    <citation type="journal article" date="2018" name="Sci. Rep.">
        <title>Network-guided genomic and metagenomic analysis of the faecal microbiota of the critically endangered kakapo.</title>
        <authorList>
            <person name="Waite D.W."/>
            <person name="Dsouza M."/>
            <person name="Sekiguchi Y."/>
            <person name="Hugenholtz P."/>
            <person name="Taylor M.W."/>
        </authorList>
    </citation>
    <scope>NUCLEOTIDE SEQUENCE [LARGE SCALE GENOMIC DNA]</scope>
    <source>
        <strain evidence="1 2">BI02</strain>
    </source>
</reference>
<gene>
    <name evidence="1" type="ORF">CAC02_03995</name>
</gene>
<name>A0A368UEE0_9STRE</name>
<evidence type="ECO:0000313" key="2">
    <source>
        <dbReference type="Proteomes" id="UP000253215"/>
    </source>
</evidence>